<name>A0A4P8IJH0_9FIRM</name>
<keyword evidence="2" id="KW-1185">Reference proteome</keyword>
<dbReference type="KEGG" id="arf:AR1Y2_2650"/>
<evidence type="ECO:0000313" key="1">
    <source>
        <dbReference type="EMBL" id="QCP36104.1"/>
    </source>
</evidence>
<proteinExistence type="predicted"/>
<protein>
    <submittedName>
        <fullName evidence="1">Uncharacterized protein</fullName>
    </submittedName>
</protein>
<dbReference type="EMBL" id="CP040058">
    <property type="protein sequence ID" value="QCP36104.1"/>
    <property type="molecule type" value="Genomic_DNA"/>
</dbReference>
<reference evidence="1 2" key="1">
    <citation type="submission" date="2019-05" db="EMBL/GenBank/DDBJ databases">
        <title>Complete genome sequencing of Anaerostipes rhamnosivorans.</title>
        <authorList>
            <person name="Bui T.P.N."/>
            <person name="de Vos W.M."/>
        </authorList>
    </citation>
    <scope>NUCLEOTIDE SEQUENCE [LARGE SCALE GENOMIC DNA]</scope>
    <source>
        <strain evidence="1 2">1y2</strain>
    </source>
</reference>
<dbReference type="Proteomes" id="UP000298653">
    <property type="component" value="Chromosome"/>
</dbReference>
<gene>
    <name evidence="1" type="ORF">AR1Y2_2650</name>
</gene>
<organism evidence="1 2">
    <name type="scientific">Anaerostipes rhamnosivorans</name>
    <dbReference type="NCBI Taxonomy" id="1229621"/>
    <lineage>
        <taxon>Bacteria</taxon>
        <taxon>Bacillati</taxon>
        <taxon>Bacillota</taxon>
        <taxon>Clostridia</taxon>
        <taxon>Lachnospirales</taxon>
        <taxon>Lachnospiraceae</taxon>
        <taxon>Anaerostipes</taxon>
    </lineage>
</organism>
<dbReference type="OrthoDB" id="961808at2"/>
<sequence>MNEEKEVYSYHTFYFPFIWEGIKVKQEEIISYFDSNHYWDKTDIKDFSNVNTTPALQDEKSRIWLYQAYQYFHTPVCQAIFGGDSEVVHNYQFCTKEVRQQACYTIKKTEKFNNEMIKKVYELDLYSIKLKIFNSGIGILIFECENRKHGSIKEVKDINEYGRRITAPFLDSDICADLLSVSIENIGTFSFDFRKKFGSSHEILHEHKYANYNCIASFIIDILNYKKAEKKFTDQKYSSGEKWYLATALDDRMYVTCLVRDDYFAKCLQKEKFCGSGNQLIKTAGCNQFKQELYELIFVDRQDKTSCPTERMREEILNKQLYDRWIEYGTAYAITHHSFFCMTTTDKDIDAPVVNPFLVIYTEMVTLCLAQRCSIISFQRKIAAFSNALKKHKFILNCRAAKKLTDLQEDYIAFQNQLQFFEVTCQEQGIELYDMIAEALYIEKEKQMLMDQMNIAYEAASINQGFRWNKWALFVSFLALLVTLMPHMPDLCKVIAKCMK</sequence>
<evidence type="ECO:0000313" key="2">
    <source>
        <dbReference type="Proteomes" id="UP000298653"/>
    </source>
</evidence>
<accession>A0A4P8IJH0</accession>
<dbReference type="RefSeq" id="WP_137329381.1">
    <property type="nucleotide sequence ID" value="NZ_CP040058.1"/>
</dbReference>
<dbReference type="AlphaFoldDB" id="A0A4P8IJH0"/>